<keyword evidence="2" id="KW-1185">Reference proteome</keyword>
<comment type="caution">
    <text evidence="1">The sequence shown here is derived from an EMBL/GenBank/DDBJ whole genome shotgun (WGS) entry which is preliminary data.</text>
</comment>
<reference evidence="1 2" key="1">
    <citation type="submission" date="2022-06" db="EMBL/GenBank/DDBJ databases">
        <title>Isolation of gut microbiota from human fecal samples.</title>
        <authorList>
            <person name="Pamer E.G."/>
            <person name="Barat B."/>
            <person name="Waligurski E."/>
            <person name="Medina S."/>
            <person name="Paddock L."/>
            <person name="Mostad J."/>
        </authorList>
    </citation>
    <scope>NUCLEOTIDE SEQUENCE [LARGE SCALE GENOMIC DNA]</scope>
    <source>
        <strain evidence="1 2">DFI.7.95</strain>
    </source>
</reference>
<protein>
    <submittedName>
        <fullName evidence="1">Uncharacterized protein</fullName>
    </submittedName>
</protein>
<name>A0ABT1SHE2_9FIRM</name>
<gene>
    <name evidence="1" type="ORF">NE686_22650</name>
</gene>
<dbReference type="Proteomes" id="UP001524478">
    <property type="component" value="Unassembled WGS sequence"/>
</dbReference>
<organism evidence="1 2">
    <name type="scientific">Tissierella carlieri</name>
    <dbReference type="NCBI Taxonomy" id="689904"/>
    <lineage>
        <taxon>Bacteria</taxon>
        <taxon>Bacillati</taxon>
        <taxon>Bacillota</taxon>
        <taxon>Tissierellia</taxon>
        <taxon>Tissierellales</taxon>
        <taxon>Tissierellaceae</taxon>
        <taxon>Tissierella</taxon>
    </lineage>
</organism>
<evidence type="ECO:0000313" key="2">
    <source>
        <dbReference type="Proteomes" id="UP001524478"/>
    </source>
</evidence>
<feature type="non-terminal residue" evidence="1">
    <location>
        <position position="60"/>
    </location>
</feature>
<evidence type="ECO:0000313" key="1">
    <source>
        <dbReference type="EMBL" id="MCQ4925898.1"/>
    </source>
</evidence>
<proteinExistence type="predicted"/>
<dbReference type="RefSeq" id="WP_256313192.1">
    <property type="nucleotide sequence ID" value="NZ_JANGAC010000090.1"/>
</dbReference>
<accession>A0ABT1SHE2</accession>
<dbReference type="EMBL" id="JANGAC010000090">
    <property type="protein sequence ID" value="MCQ4925898.1"/>
    <property type="molecule type" value="Genomic_DNA"/>
</dbReference>
<sequence>MSALCDNITYVYGNEEYELVSDHQPTIEDTFTIKAEFVWMKDFKQYAPMGDVEVHGKKFQ</sequence>